<dbReference type="EMBL" id="MN739697">
    <property type="protein sequence ID" value="QHT21782.1"/>
    <property type="molecule type" value="Genomic_DNA"/>
</dbReference>
<protein>
    <submittedName>
        <fullName evidence="1">Uncharacterized protein</fullName>
    </submittedName>
</protein>
<dbReference type="AlphaFoldDB" id="A0A6C0DZ92"/>
<proteinExistence type="predicted"/>
<accession>A0A6C0DZ92</accession>
<name>A0A6C0DZ92_9ZZZZ</name>
<organism evidence="1">
    <name type="scientific">viral metagenome</name>
    <dbReference type="NCBI Taxonomy" id="1070528"/>
    <lineage>
        <taxon>unclassified sequences</taxon>
        <taxon>metagenomes</taxon>
        <taxon>organismal metagenomes</taxon>
    </lineage>
</organism>
<evidence type="ECO:0000313" key="1">
    <source>
        <dbReference type="EMBL" id="QHT21782.1"/>
    </source>
</evidence>
<reference evidence="1" key="1">
    <citation type="journal article" date="2020" name="Nature">
        <title>Giant virus diversity and host interactions through global metagenomics.</title>
        <authorList>
            <person name="Schulz F."/>
            <person name="Roux S."/>
            <person name="Paez-Espino D."/>
            <person name="Jungbluth S."/>
            <person name="Walsh D.A."/>
            <person name="Denef V.J."/>
            <person name="McMahon K.D."/>
            <person name="Konstantinidis K.T."/>
            <person name="Eloe-Fadrosh E.A."/>
            <person name="Kyrpides N.C."/>
            <person name="Woyke T."/>
        </authorList>
    </citation>
    <scope>NUCLEOTIDE SEQUENCE</scope>
    <source>
        <strain evidence="1">GVMAG-M-3300023179-103</strain>
    </source>
</reference>
<sequence>MTDKNTNNFDLYKSNKNMYLKIQTNKIGGGSKKKSKNIRKLILRDLKKMNRQLEKQNDPKYIKKMKKKAKKQMRQLVRAKKTTDTAIIPKNIYKLDLELSGIYLEKYNKYCTTRNCLQNLLDLGYYEYQYKLKQHLSSCGVNRTTQLYGTSWLNSVLNSIIFGEHMRGRFIQILTKHITQNNKFTSIINKVHETNYTLTKKIEKDEYKIFQQIISLLYKVLCGEGIRNKNLNRYENMVTANLALSFLKQPWTTEPIQEENPNTIITKHSGFYANAAISMIIDIMNGFSDGTDKQNHADHFKFRTDIYGSETYYFGNDNHINHLNFDIYYNGTYSIYAGSYYDTFSFNNIAIKINYNNSVREFSTSSKLILDNIDNLHFIFFYYKDFKTPLKKIDDYMSCIINNDKKRFRLDSAIITYKWIDGENTGRHSISGLICKNEYYIYDQESDVYFKIDWRNLDVKNFEPYIIFAKTIGGDNLVINDIMLYPAIYYNEDIDYRYNIKECVPMRPRENKNN</sequence>